<keyword evidence="6 11" id="KW-1133">Transmembrane helix</keyword>
<evidence type="ECO:0000256" key="7">
    <source>
        <dbReference type="ARBA" id="ARBA00023010"/>
    </source>
</evidence>
<feature type="transmembrane region" description="Helical" evidence="11">
    <location>
        <begin position="454"/>
        <end position="474"/>
    </location>
</feature>
<evidence type="ECO:0000256" key="9">
    <source>
        <dbReference type="ARBA" id="ARBA00060774"/>
    </source>
</evidence>
<feature type="transmembrane region" description="Helical" evidence="11">
    <location>
        <begin position="481"/>
        <end position="501"/>
    </location>
</feature>
<evidence type="ECO:0000256" key="4">
    <source>
        <dbReference type="ARBA" id="ARBA00022692"/>
    </source>
</evidence>
<keyword evidence="4 11" id="KW-0812">Transmembrane</keyword>
<protein>
    <recommendedName>
        <fullName evidence="10 11">Protein translocase subunit SecD</fullName>
    </recommendedName>
</protein>
<dbReference type="AlphaFoldDB" id="A0AAP6MKT7"/>
<dbReference type="InterPro" id="IPR022646">
    <property type="entry name" value="SecD/SecF_CS"/>
</dbReference>
<comment type="subunit">
    <text evidence="11">Forms a complex with SecF. Part of the essential Sec protein translocation apparatus which comprises SecA, SecYEG and auxiliary proteins SecDF-YajC and YidC.</text>
</comment>
<evidence type="ECO:0000256" key="10">
    <source>
        <dbReference type="ARBA" id="ARBA00068220"/>
    </source>
</evidence>
<dbReference type="Pfam" id="PF07549">
    <property type="entry name" value="Sec_GG"/>
    <property type="match status" value="1"/>
</dbReference>
<dbReference type="Gene3D" id="3.30.1360.200">
    <property type="match status" value="1"/>
</dbReference>
<evidence type="ECO:0000313" key="16">
    <source>
        <dbReference type="EMBL" id="MEA5444705.1"/>
    </source>
</evidence>
<feature type="domain" description="SecDF P1 head subdomain" evidence="15">
    <location>
        <begin position="306"/>
        <end position="435"/>
    </location>
</feature>
<dbReference type="PANTHER" id="PTHR30081">
    <property type="entry name" value="PROTEIN-EXPORT MEMBRANE PROTEIN SEC"/>
    <property type="match status" value="1"/>
</dbReference>
<reference evidence="16 17" key="1">
    <citation type="submission" date="2023-12" db="EMBL/GenBank/DDBJ databases">
        <title>Whole-genome sequencing of halo(alkali)philic microorganisms from hypersaline lakes.</title>
        <authorList>
            <person name="Sorokin D.Y."/>
            <person name="Merkel A.Y."/>
            <person name="Messina E."/>
            <person name="Yakimov M."/>
        </authorList>
    </citation>
    <scope>NUCLEOTIDE SEQUENCE [LARGE SCALE GENOMIC DNA]</scope>
    <source>
        <strain evidence="16 17">AB-CW1</strain>
    </source>
</reference>
<comment type="similarity">
    <text evidence="9 11">Belongs to the SecD/SecF family. SecD subfamily.</text>
</comment>
<dbReference type="RefSeq" id="WP_346050189.1">
    <property type="nucleotide sequence ID" value="NZ_JAYGII010000003.1"/>
</dbReference>
<dbReference type="GO" id="GO:0006605">
    <property type="term" value="P:protein targeting"/>
    <property type="evidence" value="ECO:0007669"/>
    <property type="project" value="UniProtKB-UniRule"/>
</dbReference>
<dbReference type="Pfam" id="PF02355">
    <property type="entry name" value="SecD_SecF_C"/>
    <property type="match status" value="1"/>
</dbReference>
<comment type="caution">
    <text evidence="16">The sequence shown here is derived from an EMBL/GenBank/DDBJ whole genome shotgun (WGS) entry which is preliminary data.</text>
</comment>
<dbReference type="InterPro" id="IPR027398">
    <property type="entry name" value="SecD-TM"/>
</dbReference>
<comment type="caution">
    <text evidence="11">Lacks conserved residue(s) required for the propagation of feature annotation.</text>
</comment>
<dbReference type="GO" id="GO:0015450">
    <property type="term" value="F:protein-transporting ATPase activity"/>
    <property type="evidence" value="ECO:0007669"/>
    <property type="project" value="InterPro"/>
</dbReference>
<dbReference type="InterPro" id="IPR022813">
    <property type="entry name" value="SecD/SecF_arch_bac"/>
</dbReference>
<dbReference type="InterPro" id="IPR048631">
    <property type="entry name" value="SecD_1st"/>
</dbReference>
<dbReference type="HAMAP" id="MF_01463_B">
    <property type="entry name" value="SecD_B"/>
    <property type="match status" value="1"/>
</dbReference>
<evidence type="ECO:0000256" key="11">
    <source>
        <dbReference type="HAMAP-Rule" id="MF_01463"/>
    </source>
</evidence>
<dbReference type="Pfam" id="PF13721">
    <property type="entry name" value="SecD-TM1"/>
    <property type="match status" value="1"/>
</dbReference>
<evidence type="ECO:0000313" key="17">
    <source>
        <dbReference type="Proteomes" id="UP001302316"/>
    </source>
</evidence>
<dbReference type="FunFam" id="3.30.1360.200:FF:000001">
    <property type="entry name" value="Protein translocase subunit SecD"/>
    <property type="match status" value="1"/>
</dbReference>
<keyword evidence="8 11" id="KW-0472">Membrane</keyword>
<comment type="subcellular location">
    <subcellularLocation>
        <location evidence="1 11">Cell membrane</location>
        <topology evidence="1 11">Multi-pass membrane protein</topology>
    </subcellularLocation>
</comment>
<dbReference type="GO" id="GO:0065002">
    <property type="term" value="P:intracellular protein transmembrane transport"/>
    <property type="evidence" value="ECO:0007669"/>
    <property type="project" value="UniProtKB-UniRule"/>
</dbReference>
<dbReference type="GO" id="GO:0005886">
    <property type="term" value="C:plasma membrane"/>
    <property type="evidence" value="ECO:0007669"/>
    <property type="project" value="UniProtKB-SubCell"/>
</dbReference>
<evidence type="ECO:0000256" key="1">
    <source>
        <dbReference type="ARBA" id="ARBA00004651"/>
    </source>
</evidence>
<keyword evidence="7 11" id="KW-0811">Translocation</keyword>
<evidence type="ECO:0000256" key="6">
    <source>
        <dbReference type="ARBA" id="ARBA00022989"/>
    </source>
</evidence>
<dbReference type="Gene3D" id="1.20.1640.10">
    <property type="entry name" value="Multidrug efflux transporter AcrB transmembrane domain"/>
    <property type="match status" value="1"/>
</dbReference>
<feature type="domain" description="Protein translocase subunit SecDF P1" evidence="14">
    <location>
        <begin position="228"/>
        <end position="287"/>
    </location>
</feature>
<dbReference type="Pfam" id="PF22599">
    <property type="entry name" value="SecDF_P1_head"/>
    <property type="match status" value="1"/>
</dbReference>
<dbReference type="InterPro" id="IPR054384">
    <property type="entry name" value="SecDF_P1_head"/>
</dbReference>
<feature type="domain" description="SecD export protein N-terminal TM" evidence="13">
    <location>
        <begin position="2"/>
        <end position="103"/>
    </location>
</feature>
<dbReference type="Gene3D" id="3.30.70.3400">
    <property type="match status" value="2"/>
</dbReference>
<dbReference type="InterPro" id="IPR048634">
    <property type="entry name" value="SecD_SecF_C"/>
</dbReference>
<accession>A0AAP6MKT7</accession>
<dbReference type="NCBIfam" id="TIGR01129">
    <property type="entry name" value="secD"/>
    <property type="match status" value="1"/>
</dbReference>
<dbReference type="InterPro" id="IPR005791">
    <property type="entry name" value="SecD"/>
</dbReference>
<evidence type="ECO:0000259" key="14">
    <source>
        <dbReference type="Pfam" id="PF21760"/>
    </source>
</evidence>
<dbReference type="PRINTS" id="PR00702">
    <property type="entry name" value="ACRIFLAVINRP"/>
</dbReference>
<evidence type="ECO:0000256" key="3">
    <source>
        <dbReference type="ARBA" id="ARBA00022475"/>
    </source>
</evidence>
<comment type="function">
    <text evidence="11">Part of the Sec protein translocase complex. Interacts with the SecYEG preprotein conducting channel. SecDF uses the proton motive force (PMF) to complete protein translocation after the ATP-dependent function of SecA.</text>
</comment>
<dbReference type="Pfam" id="PF21760">
    <property type="entry name" value="SecD_1st"/>
    <property type="match status" value="1"/>
</dbReference>
<dbReference type="SUPFAM" id="SSF82866">
    <property type="entry name" value="Multidrug efflux transporter AcrB transmembrane domain"/>
    <property type="match status" value="1"/>
</dbReference>
<keyword evidence="5 11" id="KW-0653">Protein transport</keyword>
<gene>
    <name evidence="11 16" type="primary">secD</name>
    <name evidence="16" type="ORF">VCB98_02610</name>
</gene>
<feature type="transmembrane region" description="Helical" evidence="11">
    <location>
        <begin position="507"/>
        <end position="528"/>
    </location>
</feature>
<name>A0AAP6MKT7_9GAMM</name>
<evidence type="ECO:0000259" key="15">
    <source>
        <dbReference type="Pfam" id="PF22599"/>
    </source>
</evidence>
<dbReference type="PROSITE" id="PS51257">
    <property type="entry name" value="PROKAR_LIPOPROTEIN"/>
    <property type="match status" value="1"/>
</dbReference>
<keyword evidence="3 11" id="KW-1003">Cell membrane</keyword>
<organism evidence="16 17">
    <name type="scientific">Natronospira elongata</name>
    <dbReference type="NCBI Taxonomy" id="3110268"/>
    <lineage>
        <taxon>Bacteria</taxon>
        <taxon>Pseudomonadati</taxon>
        <taxon>Pseudomonadota</taxon>
        <taxon>Gammaproteobacteria</taxon>
        <taxon>Natronospirales</taxon>
        <taxon>Natronospiraceae</taxon>
        <taxon>Natronospira</taxon>
    </lineage>
</organism>
<keyword evidence="2 11" id="KW-0813">Transport</keyword>
<evidence type="ECO:0000256" key="8">
    <source>
        <dbReference type="ARBA" id="ARBA00023136"/>
    </source>
</evidence>
<dbReference type="InterPro" id="IPR055344">
    <property type="entry name" value="SecD_SecF_C_bact"/>
</dbReference>
<dbReference type="PANTHER" id="PTHR30081:SF1">
    <property type="entry name" value="PROTEIN TRANSLOCASE SUBUNIT SECD"/>
    <property type="match status" value="1"/>
</dbReference>
<dbReference type="FunFam" id="1.20.1640.10:FF:000004">
    <property type="entry name" value="Protein translocase subunit SecD"/>
    <property type="match status" value="1"/>
</dbReference>
<dbReference type="NCBIfam" id="TIGR00916">
    <property type="entry name" value="2A0604s01"/>
    <property type="match status" value="1"/>
</dbReference>
<evidence type="ECO:0000256" key="5">
    <source>
        <dbReference type="ARBA" id="ARBA00022927"/>
    </source>
</evidence>
<feature type="transmembrane region" description="Helical" evidence="11">
    <location>
        <begin position="587"/>
        <end position="608"/>
    </location>
</feature>
<dbReference type="Proteomes" id="UP001302316">
    <property type="component" value="Unassembled WGS sequence"/>
</dbReference>
<evidence type="ECO:0000256" key="2">
    <source>
        <dbReference type="ARBA" id="ARBA00022448"/>
    </source>
</evidence>
<keyword evidence="17" id="KW-1185">Reference proteome</keyword>
<proteinExistence type="inferred from homology"/>
<feature type="transmembrane region" description="Helical" evidence="11">
    <location>
        <begin position="561"/>
        <end position="581"/>
    </location>
</feature>
<dbReference type="EMBL" id="JAYGII010000003">
    <property type="protein sequence ID" value="MEA5444705.1"/>
    <property type="molecule type" value="Genomic_DNA"/>
</dbReference>
<feature type="domain" description="Protein export membrane protein SecD/SecF C-terminal" evidence="12">
    <location>
        <begin position="437"/>
        <end position="603"/>
    </location>
</feature>
<sequence length="618" mass="67864">MINKFPAWKNLLVVVVLAVGCALAMPNLFGEDPSVQVSGTDRAELNEQAVERILSILEEYDEPMPHRYGMEEGQLVLRFANSDEQDRVQLRLRAELGRDFVVAVHQAPAMPDWMRELGFKTLNLGLDLRGGVHFLLQVDMDAVREQEVERVDGNVRNLLRDARLRFTGTEHEDQGVVVRLRDAGERESAIRRIRSEFPELEVTAMDAEDAIRVRISDDELEEAKRNALEQNRTTLRNRVDELGVAEPLVQRQNPDRIVVQLPGVQDTTRAKDILGATAQLEFRLVDEDNDPYLAQETGRVPVGSRLYQHRDGFPVLAKRDVIATGDQLTGASSGFDTETGAPQVNVTLDSQGGRRMTDVTRQNVGRGMAVVFRERVTETRIENGEEVRESTEVEEIISIATIQTTLGSRFRITNLESSEMARNLALLLRAGALAAPVDIIEERTVGASLGADNIQAGIMAISFGFLLVVLFMLIYYKVFGLVANLALFFNLVMVVGLLSALQATLTLPGIAGIVLTVGMAVDANVLIFERIREEIKAGNTPQAAIHAGYEKAFSTIADANITTLIAAVVLFSFGTGPIAGFAVTLSLGIICSMFTAILGTRAVINLIYGGRKVQSLAI</sequence>
<dbReference type="GO" id="GO:0043952">
    <property type="term" value="P:protein transport by the Sec complex"/>
    <property type="evidence" value="ECO:0007669"/>
    <property type="project" value="UniProtKB-UniRule"/>
</dbReference>
<evidence type="ECO:0000259" key="13">
    <source>
        <dbReference type="Pfam" id="PF13721"/>
    </source>
</evidence>
<dbReference type="InterPro" id="IPR001036">
    <property type="entry name" value="Acrflvin-R"/>
</dbReference>
<evidence type="ECO:0000259" key="12">
    <source>
        <dbReference type="Pfam" id="PF02355"/>
    </source>
</evidence>